<keyword evidence="1" id="KW-0813">Transport</keyword>
<keyword evidence="6" id="KW-0479">Metal-binding</keyword>
<proteinExistence type="predicted"/>
<dbReference type="InterPro" id="IPR003188">
    <property type="entry name" value="PTS_IIA_lac/cel"/>
</dbReference>
<evidence type="ECO:0000313" key="9">
    <source>
        <dbReference type="Proteomes" id="UP000190667"/>
    </source>
</evidence>
<dbReference type="PANTHER" id="PTHR34382">
    <property type="entry name" value="PTS SYSTEM N,N'-DIACETYLCHITOBIOSE-SPECIFIC EIIA COMPONENT"/>
    <property type="match status" value="1"/>
</dbReference>
<dbReference type="PANTHER" id="PTHR34382:SF7">
    <property type="entry name" value="PTS SYSTEM N,N'-DIACETYLCHITOBIOSE-SPECIFIC EIIA COMPONENT"/>
    <property type="match status" value="1"/>
</dbReference>
<organism evidence="8 9">
    <name type="scientific">Izhakiella australiensis</name>
    <dbReference type="NCBI Taxonomy" id="1926881"/>
    <lineage>
        <taxon>Bacteria</taxon>
        <taxon>Pseudomonadati</taxon>
        <taxon>Pseudomonadota</taxon>
        <taxon>Gammaproteobacteria</taxon>
        <taxon>Enterobacterales</taxon>
        <taxon>Erwiniaceae</taxon>
        <taxon>Izhakiella</taxon>
    </lineage>
</organism>
<dbReference type="AlphaFoldDB" id="A0A1S8YLT0"/>
<dbReference type="SUPFAM" id="SSF46973">
    <property type="entry name" value="Enzyme IIa from lactose specific PTS, IIa-lac"/>
    <property type="match status" value="1"/>
</dbReference>
<evidence type="ECO:0008006" key="10">
    <source>
        <dbReference type="Google" id="ProtNLM"/>
    </source>
</evidence>
<dbReference type="GO" id="GO:0009401">
    <property type="term" value="P:phosphoenolpyruvate-dependent sugar phosphotransferase system"/>
    <property type="evidence" value="ECO:0007669"/>
    <property type="project" value="UniProtKB-KW"/>
</dbReference>
<dbReference type="OrthoDB" id="389577at2"/>
<keyword evidence="4" id="KW-0598">Phosphotransferase system</keyword>
<accession>A0A1S8YLT0</accession>
<name>A0A1S8YLT0_9GAMM</name>
<feature type="modified residue" description="Phosphohistidine; by HPr" evidence="7">
    <location>
        <position position="68"/>
    </location>
</feature>
<evidence type="ECO:0000256" key="2">
    <source>
        <dbReference type="ARBA" id="ARBA00022597"/>
    </source>
</evidence>
<evidence type="ECO:0000256" key="1">
    <source>
        <dbReference type="ARBA" id="ARBA00022448"/>
    </source>
</evidence>
<dbReference type="GO" id="GO:0046872">
    <property type="term" value="F:metal ion binding"/>
    <property type="evidence" value="ECO:0007669"/>
    <property type="project" value="UniProtKB-KW"/>
</dbReference>
<gene>
    <name evidence="8" type="ORF">BTJ39_13210</name>
</gene>
<comment type="caution">
    <text evidence="8">The sequence shown here is derived from an EMBL/GenBank/DDBJ whole genome shotgun (WGS) entry which is preliminary data.</text>
</comment>
<evidence type="ECO:0000313" key="8">
    <source>
        <dbReference type="EMBL" id="OON39653.1"/>
    </source>
</evidence>
<keyword evidence="3" id="KW-0808">Transferase</keyword>
<dbReference type="Pfam" id="PF02255">
    <property type="entry name" value="PTS_IIA"/>
    <property type="match status" value="1"/>
</dbReference>
<comment type="cofactor">
    <cofactor evidence="6">
        <name>Mg(2+)</name>
        <dbReference type="ChEBI" id="CHEBI:18420"/>
    </cofactor>
    <text evidence="6">Binds 1 Mg(2+) ion per trimer.</text>
</comment>
<reference evidence="8 9" key="1">
    <citation type="submission" date="2016-12" db="EMBL/GenBank/DDBJ databases">
        <title>Izhakiella australiana sp. nov. of genus Izhakiella isolated from Australian desert.</title>
        <authorList>
            <person name="Ji M."/>
        </authorList>
    </citation>
    <scope>NUCLEOTIDE SEQUENCE [LARGE SCALE GENOMIC DNA]</scope>
    <source>
        <strain evidence="8 9">D4N98</strain>
    </source>
</reference>
<evidence type="ECO:0000256" key="7">
    <source>
        <dbReference type="PROSITE-ProRule" id="PRU00418"/>
    </source>
</evidence>
<evidence type="ECO:0000256" key="3">
    <source>
        <dbReference type="ARBA" id="ARBA00022679"/>
    </source>
</evidence>
<feature type="binding site" evidence="6">
    <location>
        <position position="71"/>
    </location>
    <ligand>
        <name>Mg(2+)</name>
        <dbReference type="ChEBI" id="CHEBI:18420"/>
        <note>ligand shared between all trimeric partners</note>
    </ligand>
</feature>
<evidence type="ECO:0000256" key="6">
    <source>
        <dbReference type="PIRSR" id="PIRSR000699-2"/>
    </source>
</evidence>
<dbReference type="Gene3D" id="1.20.58.80">
    <property type="entry name" value="Phosphotransferase system, lactose/cellobiose-type IIA subunit"/>
    <property type="match status" value="1"/>
</dbReference>
<feature type="active site" description="Tele-phosphohistidine intermediate" evidence="5">
    <location>
        <position position="68"/>
    </location>
</feature>
<dbReference type="Proteomes" id="UP000190667">
    <property type="component" value="Unassembled WGS sequence"/>
</dbReference>
<dbReference type="GO" id="GO:0016740">
    <property type="term" value="F:transferase activity"/>
    <property type="evidence" value="ECO:0007669"/>
    <property type="project" value="UniProtKB-KW"/>
</dbReference>
<dbReference type="PROSITE" id="PS51095">
    <property type="entry name" value="PTS_EIIA_TYPE_3"/>
    <property type="match status" value="1"/>
</dbReference>
<protein>
    <recommendedName>
        <fullName evidence="10">PTS lactose/cellobiose transporter subunit IIA</fullName>
    </recommendedName>
</protein>
<keyword evidence="2" id="KW-0762">Sugar transport</keyword>
<dbReference type="EMBL" id="MRUL01000008">
    <property type="protein sequence ID" value="OON39653.1"/>
    <property type="molecule type" value="Genomic_DNA"/>
</dbReference>
<keyword evidence="6" id="KW-0460">Magnesium</keyword>
<dbReference type="PIRSF" id="PIRSF000699">
    <property type="entry name" value="PTS_IILac_III"/>
    <property type="match status" value="1"/>
</dbReference>
<dbReference type="STRING" id="1926881.BTJ39_13210"/>
<dbReference type="InterPro" id="IPR036542">
    <property type="entry name" value="PTS_IIA_lac/cel_sf"/>
</dbReference>
<evidence type="ECO:0000256" key="5">
    <source>
        <dbReference type="PIRSR" id="PIRSR000699-1"/>
    </source>
</evidence>
<evidence type="ECO:0000256" key="4">
    <source>
        <dbReference type="ARBA" id="ARBA00022683"/>
    </source>
</evidence>
<keyword evidence="9" id="KW-1185">Reference proteome</keyword>
<sequence length="105" mass="11795">MSIIMNAGDARVLITESFAAMESNQFPLAEDKIHQAQEKIKIAHSSQTDIVQGEIRGEVYPASLLFTHAQDTLMTINSELIMSRHLLRQFRVLNERLQKIESAAG</sequence>